<feature type="domain" description="Beta-lactamase-related" evidence="1">
    <location>
        <begin position="27"/>
        <end position="400"/>
    </location>
</feature>
<evidence type="ECO:0000259" key="1">
    <source>
        <dbReference type="Pfam" id="PF00144"/>
    </source>
</evidence>
<dbReference type="Gene3D" id="3.40.710.10">
    <property type="entry name" value="DD-peptidase/beta-lactamase superfamily"/>
    <property type="match status" value="1"/>
</dbReference>
<name>A0A938YCT5_9ACTN</name>
<comment type="caution">
    <text evidence="2">The sequence shown here is derived from an EMBL/GenBank/DDBJ whole genome shotgun (WGS) entry which is preliminary data.</text>
</comment>
<dbReference type="EMBL" id="JAERWK010000003">
    <property type="protein sequence ID" value="MBM9466102.1"/>
    <property type="molecule type" value="Genomic_DNA"/>
</dbReference>
<proteinExistence type="predicted"/>
<dbReference type="Pfam" id="PF00144">
    <property type="entry name" value="Beta-lactamase"/>
    <property type="match status" value="1"/>
</dbReference>
<dbReference type="AlphaFoldDB" id="A0A938YCT5"/>
<dbReference type="Proteomes" id="UP000663792">
    <property type="component" value="Unassembled WGS sequence"/>
</dbReference>
<dbReference type="RefSeq" id="WP_205259057.1">
    <property type="nucleotide sequence ID" value="NZ_JAERWK010000003.1"/>
</dbReference>
<organism evidence="2 3">
    <name type="scientific">Nakamurella leprariae</name>
    <dbReference type="NCBI Taxonomy" id="2803911"/>
    <lineage>
        <taxon>Bacteria</taxon>
        <taxon>Bacillati</taxon>
        <taxon>Actinomycetota</taxon>
        <taxon>Actinomycetes</taxon>
        <taxon>Nakamurellales</taxon>
        <taxon>Nakamurellaceae</taxon>
        <taxon>Nakamurella</taxon>
    </lineage>
</organism>
<dbReference type="PANTHER" id="PTHR43283:SF3">
    <property type="entry name" value="BETA-LACTAMASE FAMILY PROTEIN (AFU_ORTHOLOGUE AFUA_5G07500)"/>
    <property type="match status" value="1"/>
</dbReference>
<protein>
    <submittedName>
        <fullName evidence="2">Beta-lactamase family protein</fullName>
    </submittedName>
</protein>
<dbReference type="InterPro" id="IPR012338">
    <property type="entry name" value="Beta-lactam/transpept-like"/>
</dbReference>
<evidence type="ECO:0000313" key="3">
    <source>
        <dbReference type="Proteomes" id="UP000663792"/>
    </source>
</evidence>
<gene>
    <name evidence="2" type="ORF">JL106_02260</name>
</gene>
<dbReference type="PANTHER" id="PTHR43283">
    <property type="entry name" value="BETA-LACTAMASE-RELATED"/>
    <property type="match status" value="1"/>
</dbReference>
<dbReference type="InterPro" id="IPR001466">
    <property type="entry name" value="Beta-lactam-related"/>
</dbReference>
<dbReference type="SUPFAM" id="SSF56601">
    <property type="entry name" value="beta-lactamase/transpeptidase-like"/>
    <property type="match status" value="1"/>
</dbReference>
<evidence type="ECO:0000313" key="2">
    <source>
        <dbReference type="EMBL" id="MBM9466102.1"/>
    </source>
</evidence>
<dbReference type="InterPro" id="IPR050789">
    <property type="entry name" value="Diverse_Enzym_Activities"/>
</dbReference>
<accession>A0A938YCT5</accession>
<reference evidence="2" key="1">
    <citation type="submission" date="2021-01" db="EMBL/GenBank/DDBJ databases">
        <title>YIM 132084 draft genome.</title>
        <authorList>
            <person name="An D."/>
        </authorList>
    </citation>
    <scope>NUCLEOTIDE SEQUENCE</scope>
    <source>
        <strain evidence="2">YIM 132084</strain>
    </source>
</reference>
<keyword evidence="3" id="KW-1185">Reference proteome</keyword>
<sequence length="418" mass="45589">MTQVETRLTSPDQVGMSADRLERIAPALQKYVDERGYPGFTALVARRGQLVHATRVGYQDREAGVPVAEDTIYRFYSMTKPIICTALMTLFEEGRFQLTDPVAKWIPAFAATKIAGPGGTLEEQSPLRPMQVRDVMSHTSGLTYDFLDDFPVAEQYRAKQLMHDPTRTLEKLVDELATIPLAFAPGTRWAYSLGTDVTARLVEVISGQSLGDFLQERLFGPLGMTDTAFGVPESERHRISAMYGLPDLFAENMSFGTLAAAFAAGDIGRRDVDPTYPSDAADVFQRGGIGLFGTATDYLRFANMLLTGTAPDGTRIIGRKTLELMHTNHLAPALLPYATGGAPTLGYGFGLGSRVAMDIGQSGQAGSPGEFGWAGAAKTYYWVDPVEEVVGVLMTQYMIGFDLPEQDFRAVVYSSIED</sequence>